<accession>A0A5J5ESE4</accession>
<dbReference type="AlphaFoldDB" id="A0A5J5ESE4"/>
<evidence type="ECO:0000313" key="1">
    <source>
        <dbReference type="EMBL" id="KAA8902292.1"/>
    </source>
</evidence>
<name>A0A5J5ESE4_9PEZI</name>
<keyword evidence="2" id="KW-1185">Reference proteome</keyword>
<gene>
    <name evidence="1" type="ORF">FN846DRAFT_891526</name>
</gene>
<dbReference type="EMBL" id="VXIS01000133">
    <property type="protein sequence ID" value="KAA8902292.1"/>
    <property type="molecule type" value="Genomic_DNA"/>
</dbReference>
<proteinExistence type="predicted"/>
<comment type="caution">
    <text evidence="1">The sequence shown here is derived from an EMBL/GenBank/DDBJ whole genome shotgun (WGS) entry which is preliminary data.</text>
</comment>
<protein>
    <submittedName>
        <fullName evidence="1">Uncharacterized protein</fullName>
    </submittedName>
</protein>
<dbReference type="Proteomes" id="UP000326924">
    <property type="component" value="Unassembled WGS sequence"/>
</dbReference>
<evidence type="ECO:0000313" key="2">
    <source>
        <dbReference type="Proteomes" id="UP000326924"/>
    </source>
</evidence>
<sequence>MTVGPSQLFVFNICCDLTGYISFDQTTRCSMRQLYGHSTACCNATLPIFAVCAKGHLTIDHTNFMHTWKGLLACCASFNLPHKAINPPFPTYLMLTTQSDPGRELLLIKG</sequence>
<organism evidence="1 2">
    <name type="scientific">Sphaerosporella brunnea</name>
    <dbReference type="NCBI Taxonomy" id="1250544"/>
    <lineage>
        <taxon>Eukaryota</taxon>
        <taxon>Fungi</taxon>
        <taxon>Dikarya</taxon>
        <taxon>Ascomycota</taxon>
        <taxon>Pezizomycotina</taxon>
        <taxon>Pezizomycetes</taxon>
        <taxon>Pezizales</taxon>
        <taxon>Pyronemataceae</taxon>
        <taxon>Sphaerosporella</taxon>
    </lineage>
</organism>
<reference evidence="1 2" key="1">
    <citation type="submission" date="2019-09" db="EMBL/GenBank/DDBJ databases">
        <title>Draft genome of the ectomycorrhizal ascomycete Sphaerosporella brunnea.</title>
        <authorList>
            <consortium name="DOE Joint Genome Institute"/>
            <person name="Benucci G.M."/>
            <person name="Marozzi G."/>
            <person name="Antonielli L."/>
            <person name="Sanchez S."/>
            <person name="Marco P."/>
            <person name="Wang X."/>
            <person name="Falini L.B."/>
            <person name="Barry K."/>
            <person name="Haridas S."/>
            <person name="Lipzen A."/>
            <person name="Labutti K."/>
            <person name="Grigoriev I.V."/>
            <person name="Murat C."/>
            <person name="Martin F."/>
            <person name="Albertini E."/>
            <person name="Donnini D."/>
            <person name="Bonito G."/>
        </authorList>
    </citation>
    <scope>NUCLEOTIDE SEQUENCE [LARGE SCALE GENOMIC DNA]</scope>
    <source>
        <strain evidence="1 2">Sb_GMNB300</strain>
    </source>
</reference>
<dbReference type="InParanoid" id="A0A5J5ESE4"/>